<organism evidence="1 2">
    <name type="scientific">Octopus vulgaris</name>
    <name type="common">Common octopus</name>
    <dbReference type="NCBI Taxonomy" id="6645"/>
    <lineage>
        <taxon>Eukaryota</taxon>
        <taxon>Metazoa</taxon>
        <taxon>Spiralia</taxon>
        <taxon>Lophotrochozoa</taxon>
        <taxon>Mollusca</taxon>
        <taxon>Cephalopoda</taxon>
        <taxon>Coleoidea</taxon>
        <taxon>Octopodiformes</taxon>
        <taxon>Octopoda</taxon>
        <taxon>Incirrata</taxon>
        <taxon>Octopodidae</taxon>
        <taxon>Octopus</taxon>
    </lineage>
</organism>
<reference evidence="1" key="1">
    <citation type="submission" date="2023-08" db="EMBL/GenBank/DDBJ databases">
        <authorList>
            <person name="Alioto T."/>
            <person name="Alioto T."/>
            <person name="Gomez Garrido J."/>
        </authorList>
    </citation>
    <scope>NUCLEOTIDE SEQUENCE</scope>
</reference>
<protein>
    <submittedName>
        <fullName evidence="1">Uncharacterized protein</fullName>
    </submittedName>
</protein>
<gene>
    <name evidence="1" type="ORF">OCTVUL_1B025071</name>
</gene>
<evidence type="ECO:0000313" key="1">
    <source>
        <dbReference type="EMBL" id="CAI9735160.1"/>
    </source>
</evidence>
<dbReference type="EMBL" id="OX597830">
    <property type="protein sequence ID" value="CAI9735160.1"/>
    <property type="molecule type" value="Genomic_DNA"/>
</dbReference>
<dbReference type="AlphaFoldDB" id="A0AA36BIR5"/>
<dbReference type="Proteomes" id="UP001162480">
    <property type="component" value="Chromosome 17"/>
</dbReference>
<sequence>MNIDNCQKCPVRSFDGARNVTKRIRGFLALKHRKSFNLVDADMTIGYKTKENYITCRLKLRYDNHCDY</sequence>
<accession>A0AA36BIR5</accession>
<evidence type="ECO:0000313" key="2">
    <source>
        <dbReference type="Proteomes" id="UP001162480"/>
    </source>
</evidence>
<keyword evidence="2" id="KW-1185">Reference proteome</keyword>
<proteinExistence type="predicted"/>
<name>A0AA36BIR5_OCTVU</name>